<evidence type="ECO:0000256" key="12">
    <source>
        <dbReference type="SAM" id="Phobius"/>
    </source>
</evidence>
<feature type="transmembrane region" description="Helical" evidence="12">
    <location>
        <begin position="129"/>
        <end position="151"/>
    </location>
</feature>
<evidence type="ECO:0000256" key="1">
    <source>
        <dbReference type="ARBA" id="ARBA00004141"/>
    </source>
</evidence>
<organism evidence="13 14">
    <name type="scientific">Oceanococcus atlanticus</name>
    <dbReference type="NCBI Taxonomy" id="1317117"/>
    <lineage>
        <taxon>Bacteria</taxon>
        <taxon>Pseudomonadati</taxon>
        <taxon>Pseudomonadota</taxon>
        <taxon>Gammaproteobacteria</taxon>
        <taxon>Chromatiales</taxon>
        <taxon>Oceanococcaceae</taxon>
        <taxon>Oceanococcus</taxon>
    </lineage>
</organism>
<keyword evidence="4" id="KW-0479">Metal-binding</keyword>
<evidence type="ECO:0000256" key="8">
    <source>
        <dbReference type="ARBA" id="ARBA00023133"/>
    </source>
</evidence>
<keyword evidence="8" id="KW-0350">Heme biosynthesis</keyword>
<evidence type="ECO:0000313" key="14">
    <source>
        <dbReference type="Proteomes" id="UP000192342"/>
    </source>
</evidence>
<evidence type="ECO:0000256" key="7">
    <source>
        <dbReference type="ARBA" id="ARBA00023004"/>
    </source>
</evidence>
<dbReference type="EMBL" id="AQQV01000004">
    <property type="protein sequence ID" value="ORE85582.1"/>
    <property type="molecule type" value="Genomic_DNA"/>
</dbReference>
<evidence type="ECO:0000256" key="9">
    <source>
        <dbReference type="ARBA" id="ARBA00023136"/>
    </source>
</evidence>
<sequence>MSDAVYKKLSLFTLILCFGIVVLGAYVRLSDAGLGCPDWPGCYGKILVPAAEVAQAHAGHADRPLEAAKAWKEMVHRYFASSLGLLIIALAVFGWKRGLPRSLLLGLVGVVIFQGILGMWTVTWQLKPLAVSAHLLGGMTTLSMLLWLRLLLNPAPIGAGLSALRGFAAAALLVLIGQIFLGGWTSSNYAALACPDFPTCHGQWWPADTDFSNAFVLWHGLGINFEYGILESPARTAIHLTHRVGAVVTALTLFTLALCIWRRTQARGLALLLGGALTLQLALGIASVKLGLPLLIAAAHNAGAALLALVVVAINVQARRERPVSAAVVASA</sequence>
<reference evidence="13 14" key="1">
    <citation type="submission" date="2013-04" db="EMBL/GenBank/DDBJ databases">
        <title>Oceanococcus atlanticus 22II-S10r2 Genome Sequencing.</title>
        <authorList>
            <person name="Lai Q."/>
            <person name="Li G."/>
            <person name="Shao Z."/>
        </authorList>
    </citation>
    <scope>NUCLEOTIDE SEQUENCE [LARGE SCALE GENOMIC DNA]</scope>
    <source>
        <strain evidence="13 14">22II-S10r2</strain>
    </source>
</reference>
<feature type="transmembrane region" description="Helical" evidence="12">
    <location>
        <begin position="78"/>
        <end position="95"/>
    </location>
</feature>
<feature type="transmembrane region" description="Helical" evidence="12">
    <location>
        <begin position="9"/>
        <end position="29"/>
    </location>
</feature>
<dbReference type="OrthoDB" id="1447144at2"/>
<keyword evidence="6" id="KW-0560">Oxidoreductase</keyword>
<proteinExistence type="predicted"/>
<evidence type="ECO:0000256" key="11">
    <source>
        <dbReference type="ARBA" id="ARBA00023444"/>
    </source>
</evidence>
<gene>
    <name evidence="13" type="ORF">ATO7_15208</name>
</gene>
<keyword evidence="3 12" id="KW-0812">Transmembrane</keyword>
<comment type="subcellular location">
    <subcellularLocation>
        <location evidence="1">Membrane</location>
        <topology evidence="1">Multi-pass membrane protein</topology>
    </subcellularLocation>
</comment>
<protein>
    <submittedName>
        <fullName evidence="13">Cytochrome oxidase assembly</fullName>
    </submittedName>
</protein>
<dbReference type="InterPro" id="IPR050450">
    <property type="entry name" value="COX15/CtaA_HemeA_synthase"/>
</dbReference>
<dbReference type="Pfam" id="PF02628">
    <property type="entry name" value="COX15-CtaA"/>
    <property type="match status" value="1"/>
</dbReference>
<evidence type="ECO:0000256" key="3">
    <source>
        <dbReference type="ARBA" id="ARBA00022692"/>
    </source>
</evidence>
<evidence type="ECO:0000256" key="10">
    <source>
        <dbReference type="ARBA" id="ARBA00023157"/>
    </source>
</evidence>
<dbReference type="InterPro" id="IPR003780">
    <property type="entry name" value="COX15/CtaA_fam"/>
</dbReference>
<dbReference type="AlphaFoldDB" id="A0A1Y1SC63"/>
<name>A0A1Y1SC63_9GAMM</name>
<keyword evidence="9 12" id="KW-0472">Membrane</keyword>
<keyword evidence="14" id="KW-1185">Reference proteome</keyword>
<feature type="transmembrane region" description="Helical" evidence="12">
    <location>
        <begin position="163"/>
        <end position="181"/>
    </location>
</feature>
<feature type="transmembrane region" description="Helical" evidence="12">
    <location>
        <begin position="268"/>
        <end position="288"/>
    </location>
</feature>
<dbReference type="GO" id="GO:0006784">
    <property type="term" value="P:heme A biosynthetic process"/>
    <property type="evidence" value="ECO:0007669"/>
    <property type="project" value="InterPro"/>
</dbReference>
<dbReference type="STRING" id="1317117.ATO7_15208"/>
<evidence type="ECO:0000256" key="5">
    <source>
        <dbReference type="ARBA" id="ARBA00022989"/>
    </source>
</evidence>
<accession>A0A1Y1SC63</accession>
<dbReference type="PANTHER" id="PTHR35457">
    <property type="entry name" value="HEME A SYNTHASE"/>
    <property type="match status" value="1"/>
</dbReference>
<evidence type="ECO:0000256" key="4">
    <source>
        <dbReference type="ARBA" id="ARBA00022723"/>
    </source>
</evidence>
<keyword evidence="2" id="KW-1003">Cell membrane</keyword>
<dbReference type="GO" id="GO:0046872">
    <property type="term" value="F:metal ion binding"/>
    <property type="evidence" value="ECO:0007669"/>
    <property type="project" value="UniProtKB-KW"/>
</dbReference>
<comment type="caution">
    <text evidence="13">The sequence shown here is derived from an EMBL/GenBank/DDBJ whole genome shotgun (WGS) entry which is preliminary data.</text>
</comment>
<dbReference type="GO" id="GO:0016020">
    <property type="term" value="C:membrane"/>
    <property type="evidence" value="ECO:0007669"/>
    <property type="project" value="UniProtKB-SubCell"/>
</dbReference>
<evidence type="ECO:0000256" key="6">
    <source>
        <dbReference type="ARBA" id="ARBA00023002"/>
    </source>
</evidence>
<dbReference type="RefSeq" id="WP_083563277.1">
    <property type="nucleotide sequence ID" value="NZ_AQQV01000004.1"/>
</dbReference>
<evidence type="ECO:0000313" key="13">
    <source>
        <dbReference type="EMBL" id="ORE85582.1"/>
    </source>
</evidence>
<keyword evidence="5 12" id="KW-1133">Transmembrane helix</keyword>
<comment type="pathway">
    <text evidence="11">Porphyrin-containing compound metabolism.</text>
</comment>
<dbReference type="PANTHER" id="PTHR35457:SF1">
    <property type="entry name" value="HEME A SYNTHASE"/>
    <property type="match status" value="1"/>
</dbReference>
<keyword evidence="7" id="KW-0408">Iron</keyword>
<feature type="transmembrane region" description="Helical" evidence="12">
    <location>
        <begin position="294"/>
        <end position="316"/>
    </location>
</feature>
<dbReference type="GO" id="GO:0016491">
    <property type="term" value="F:oxidoreductase activity"/>
    <property type="evidence" value="ECO:0007669"/>
    <property type="project" value="UniProtKB-KW"/>
</dbReference>
<dbReference type="Proteomes" id="UP000192342">
    <property type="component" value="Unassembled WGS sequence"/>
</dbReference>
<feature type="transmembrane region" description="Helical" evidence="12">
    <location>
        <begin position="102"/>
        <end position="123"/>
    </location>
</feature>
<feature type="transmembrane region" description="Helical" evidence="12">
    <location>
        <begin position="240"/>
        <end position="261"/>
    </location>
</feature>
<keyword evidence="10" id="KW-1015">Disulfide bond</keyword>
<evidence type="ECO:0000256" key="2">
    <source>
        <dbReference type="ARBA" id="ARBA00022475"/>
    </source>
</evidence>